<organism evidence="4 5">
    <name type="scientific">Clonorchis sinensis</name>
    <name type="common">Chinese liver fluke</name>
    <dbReference type="NCBI Taxonomy" id="79923"/>
    <lineage>
        <taxon>Eukaryota</taxon>
        <taxon>Metazoa</taxon>
        <taxon>Spiralia</taxon>
        <taxon>Lophotrochozoa</taxon>
        <taxon>Platyhelminthes</taxon>
        <taxon>Trematoda</taxon>
        <taxon>Digenea</taxon>
        <taxon>Opisthorchiida</taxon>
        <taxon>Opisthorchiata</taxon>
        <taxon>Opisthorchiidae</taxon>
        <taxon>Clonorchis</taxon>
    </lineage>
</organism>
<feature type="compositionally biased region" description="Basic residues" evidence="1">
    <location>
        <begin position="996"/>
        <end position="1017"/>
    </location>
</feature>
<dbReference type="AlphaFoldDB" id="G7YBN2"/>
<keyword evidence="2" id="KW-0472">Membrane</keyword>
<dbReference type="Proteomes" id="UP000008909">
    <property type="component" value="Unassembled WGS sequence"/>
</dbReference>
<feature type="region of interest" description="Disordered" evidence="1">
    <location>
        <begin position="575"/>
        <end position="598"/>
    </location>
</feature>
<dbReference type="GO" id="GO:0016020">
    <property type="term" value="C:membrane"/>
    <property type="evidence" value="ECO:0007669"/>
    <property type="project" value="UniProtKB-SubCell"/>
</dbReference>
<dbReference type="InterPro" id="IPR050713">
    <property type="entry name" value="RTP_Phos/Ushers"/>
</dbReference>
<feature type="domain" description="Fibronectin type-III" evidence="3">
    <location>
        <begin position="694"/>
        <end position="790"/>
    </location>
</feature>
<evidence type="ECO:0000313" key="4">
    <source>
        <dbReference type="EMBL" id="GAA50366.1"/>
    </source>
</evidence>
<protein>
    <submittedName>
        <fullName evidence="4">Tenascin</fullName>
    </submittedName>
</protein>
<dbReference type="SMART" id="SM00060">
    <property type="entry name" value="FN3"/>
    <property type="match status" value="5"/>
</dbReference>
<keyword evidence="5" id="KW-1185">Reference proteome</keyword>
<dbReference type="CDD" id="cd00063">
    <property type="entry name" value="FN3"/>
    <property type="match status" value="3"/>
</dbReference>
<sequence length="1058" mass="117028">MDDSTRLFNTIPTRRCPAATSSATPEVRSRTLEESEVAVGSVAAFSFPKDSIHHFGVPKIIAQLSEENFGSRTLSWSVGSTVKTGTFQLTIWSGDSESKVKMQGVNTWTLSDLRPCTFHTIQISPLVDGSPVLEDSSPPMSFVTRGSTSDRPRLNVTHVVPGEVTISWTESKECRGFTYVYALRQYIDGDPKPNEVKKSAETREHIFTGLSPCTRYQYRVVLQASSDGTSVVESGLFELKTLPRTLEGPGLVLASISGSTVDVHWDAVASGTTCAVSEYMVTMTPYNESRSIITAKESGTYITLELEECTWYDITVKAKFTGGEVWSEESKPIAVQSFLRPYPVPDFTIVNLMPGVQKISWPGSIRWIHECVTKYEVVRSLAGDQSTSVHFTMFSGTPASLVPSNVRGKAISFDTVRVTWSALPCSVSGATYTVKAQPTAKARSTRQARITEEELKAGVVELAIEPCTLYAVYMDIDSFGNQNRSQVSMITSMDDLANIAAPNVVVSNVKPGVQKVSWDDMSGRTICDYLYVVTQTNKRNNTVFIRRTTATAKLFVQLEPCTEYEYTVHIQRRKHESAGPKSAPVSLVSKPTKPSTPTLLNVSTMGPTDVSLIWTAPEPPGDCHITGFVITAQPMSVTQETVTALVSGEARSAMLTVDQCTLYAVFLQSKYDEDVFSEKTEFTTISSQSEVPGLPVNLTITKNSPHKQVVIWSAPAEPYNCEHTYEIEQVEFQPTGENKRSVSLPSTFRSHIFQSLKPWTRYSYRIRIVGQPGDKVGPYTEAVERVTEPDRDEAKLVAGLMQAVGATENTITLQLNLTRLPPVPQLNSLSLLVQPQHEQTQVKHESIILDEGLMENTTQTWAERQQSGTGAWEIKLWEKKTEEQTYSFEDRTLILGQDFACEKEVYCETGQLTPGTVYGIQLRIYSTTGSIISRQYFAATRTDMAALGIFVGMVTTVAVAMIILAALVYFGIIPIEVADVTVSSEEQVVQTIEKPKKVKKEKPKKTRKEKRKGKSKAGKLASVPEKPVEPIAMTIEQLKAHLEECLQSPEDRIKEQFS</sequence>
<dbReference type="Gene3D" id="2.60.40.10">
    <property type="entry name" value="Immunoglobulins"/>
    <property type="match status" value="4"/>
</dbReference>
<reference evidence="4" key="1">
    <citation type="journal article" date="2011" name="Genome Biol.">
        <title>The draft genome of the carcinogenic human liver fluke Clonorchis sinensis.</title>
        <authorList>
            <person name="Wang X."/>
            <person name="Chen W."/>
            <person name="Huang Y."/>
            <person name="Sun J."/>
            <person name="Men J."/>
            <person name="Liu H."/>
            <person name="Luo F."/>
            <person name="Guo L."/>
            <person name="Lv X."/>
            <person name="Deng C."/>
            <person name="Zhou C."/>
            <person name="Fan Y."/>
            <person name="Li X."/>
            <person name="Huang L."/>
            <person name="Hu Y."/>
            <person name="Liang C."/>
            <person name="Hu X."/>
            <person name="Xu J."/>
            <person name="Yu X."/>
        </authorList>
    </citation>
    <scope>NUCLEOTIDE SEQUENCE [LARGE SCALE GENOMIC DNA]</scope>
    <source>
        <strain evidence="4">Henan</strain>
    </source>
</reference>
<feature type="region of interest" description="Disordered" evidence="1">
    <location>
        <begin position="996"/>
        <end position="1026"/>
    </location>
</feature>
<evidence type="ECO:0000256" key="2">
    <source>
        <dbReference type="SAM" id="Phobius"/>
    </source>
</evidence>
<feature type="non-terminal residue" evidence="4">
    <location>
        <position position="1058"/>
    </location>
</feature>
<gene>
    <name evidence="4" type="ORF">CLF_104427</name>
</gene>
<dbReference type="PANTHER" id="PTHR46957">
    <property type="entry name" value="CYTOKINE RECEPTOR"/>
    <property type="match status" value="1"/>
</dbReference>
<evidence type="ECO:0000313" key="5">
    <source>
        <dbReference type="Proteomes" id="UP000008909"/>
    </source>
</evidence>
<name>G7YBN2_CLOSI</name>
<dbReference type="PANTHER" id="PTHR46957:SF3">
    <property type="entry name" value="CYTOKINE RECEPTOR"/>
    <property type="match status" value="1"/>
</dbReference>
<feature type="domain" description="Fibronectin type-III" evidence="3">
    <location>
        <begin position="500"/>
        <end position="592"/>
    </location>
</feature>
<evidence type="ECO:0000256" key="1">
    <source>
        <dbReference type="SAM" id="MobiDB-lite"/>
    </source>
</evidence>
<dbReference type="Pfam" id="PF00041">
    <property type="entry name" value="fn3"/>
    <property type="match status" value="1"/>
</dbReference>
<feature type="domain" description="Fibronectin type-III" evidence="3">
    <location>
        <begin position="242"/>
        <end position="341"/>
    </location>
</feature>
<keyword evidence="2" id="KW-0812">Transmembrane</keyword>
<reference key="2">
    <citation type="submission" date="2011-10" db="EMBL/GenBank/DDBJ databases">
        <title>The genome and transcriptome sequence of Clonorchis sinensis provide insights into the carcinogenic liver fluke.</title>
        <authorList>
            <person name="Wang X."/>
            <person name="Huang Y."/>
            <person name="Chen W."/>
            <person name="Liu H."/>
            <person name="Guo L."/>
            <person name="Chen Y."/>
            <person name="Luo F."/>
            <person name="Zhou W."/>
            <person name="Sun J."/>
            <person name="Mao Q."/>
            <person name="Liang P."/>
            <person name="Zhou C."/>
            <person name="Tian Y."/>
            <person name="Men J."/>
            <person name="Lv X."/>
            <person name="Huang L."/>
            <person name="Zhou J."/>
            <person name="Hu Y."/>
            <person name="Li R."/>
            <person name="Zhang F."/>
            <person name="Lei H."/>
            <person name="Li X."/>
            <person name="Hu X."/>
            <person name="Liang C."/>
            <person name="Xu J."/>
            <person name="Wu Z."/>
            <person name="Yu X."/>
        </authorList>
    </citation>
    <scope>NUCLEOTIDE SEQUENCE</scope>
    <source>
        <strain>Henan</strain>
    </source>
</reference>
<dbReference type="InterPro" id="IPR003961">
    <property type="entry name" value="FN3_dom"/>
</dbReference>
<feature type="transmembrane region" description="Helical" evidence="2">
    <location>
        <begin position="944"/>
        <end position="970"/>
    </location>
</feature>
<feature type="domain" description="Fibronectin type-III" evidence="3">
    <location>
        <begin position="593"/>
        <end position="690"/>
    </location>
</feature>
<keyword evidence="2" id="KW-1133">Transmembrane helix</keyword>
<dbReference type="SUPFAM" id="SSF49265">
    <property type="entry name" value="Fibronectin type III"/>
    <property type="match status" value="4"/>
</dbReference>
<dbReference type="InterPro" id="IPR036116">
    <property type="entry name" value="FN3_sf"/>
</dbReference>
<dbReference type="InterPro" id="IPR013783">
    <property type="entry name" value="Ig-like_fold"/>
</dbReference>
<proteinExistence type="predicted"/>
<evidence type="ECO:0000259" key="3">
    <source>
        <dbReference type="PROSITE" id="PS50853"/>
    </source>
</evidence>
<dbReference type="EMBL" id="DF143038">
    <property type="protein sequence ID" value="GAA50366.1"/>
    <property type="molecule type" value="Genomic_DNA"/>
</dbReference>
<dbReference type="PROSITE" id="PS50853">
    <property type="entry name" value="FN3"/>
    <property type="match status" value="4"/>
</dbReference>
<accession>G7YBN2</accession>